<organism evidence="18 19">
    <name type="scientific">Syntrophotalea acetylenivorans</name>
    <dbReference type="NCBI Taxonomy" id="1842532"/>
    <lineage>
        <taxon>Bacteria</taxon>
        <taxon>Pseudomonadati</taxon>
        <taxon>Thermodesulfobacteriota</taxon>
        <taxon>Desulfuromonadia</taxon>
        <taxon>Desulfuromonadales</taxon>
        <taxon>Syntrophotaleaceae</taxon>
        <taxon>Syntrophotalea</taxon>
    </lineage>
</organism>
<dbReference type="InterPro" id="IPR001789">
    <property type="entry name" value="Sig_transdc_resp-reg_receiver"/>
</dbReference>
<dbReference type="EMBL" id="CP015519">
    <property type="protein sequence ID" value="APG26595.1"/>
    <property type="molecule type" value="Genomic_DNA"/>
</dbReference>
<dbReference type="Gene3D" id="3.40.50.2300">
    <property type="match status" value="2"/>
</dbReference>
<keyword evidence="14" id="KW-0472">Membrane</keyword>
<feature type="coiled-coil region" evidence="13">
    <location>
        <begin position="226"/>
        <end position="256"/>
    </location>
</feature>
<evidence type="ECO:0000256" key="6">
    <source>
        <dbReference type="ARBA" id="ARBA00022741"/>
    </source>
</evidence>
<dbReference type="PANTHER" id="PTHR45339">
    <property type="entry name" value="HYBRID SIGNAL TRANSDUCTION HISTIDINE KINASE J"/>
    <property type="match status" value="1"/>
</dbReference>
<dbReference type="Gene3D" id="3.30.565.10">
    <property type="entry name" value="Histidine kinase-like ATPase, C-terminal domain"/>
    <property type="match status" value="1"/>
</dbReference>
<evidence type="ECO:0000256" key="9">
    <source>
        <dbReference type="ARBA" id="ARBA00023012"/>
    </source>
</evidence>
<evidence type="ECO:0000259" key="17">
    <source>
        <dbReference type="PROSITE" id="PS50885"/>
    </source>
</evidence>
<evidence type="ECO:0000256" key="11">
    <source>
        <dbReference type="ARBA" id="ARBA00068150"/>
    </source>
</evidence>
<evidence type="ECO:0000256" key="7">
    <source>
        <dbReference type="ARBA" id="ARBA00022777"/>
    </source>
</evidence>
<evidence type="ECO:0000256" key="14">
    <source>
        <dbReference type="SAM" id="Phobius"/>
    </source>
</evidence>
<dbReference type="PROSITE" id="PS50885">
    <property type="entry name" value="HAMP"/>
    <property type="match status" value="1"/>
</dbReference>
<evidence type="ECO:0000256" key="12">
    <source>
        <dbReference type="PROSITE-ProRule" id="PRU00169"/>
    </source>
</evidence>
<keyword evidence="8" id="KW-0067">ATP-binding</keyword>
<dbReference type="InterPro" id="IPR011006">
    <property type="entry name" value="CheY-like_superfamily"/>
</dbReference>
<evidence type="ECO:0000256" key="4">
    <source>
        <dbReference type="ARBA" id="ARBA00022553"/>
    </source>
</evidence>
<dbReference type="SMART" id="SM00448">
    <property type="entry name" value="REC"/>
    <property type="match status" value="1"/>
</dbReference>
<feature type="modified residue" description="4-aspartylphosphate" evidence="12">
    <location>
        <position position="698"/>
    </location>
</feature>
<keyword evidence="6" id="KW-0547">Nucleotide-binding</keyword>
<dbReference type="CDD" id="cd17546">
    <property type="entry name" value="REC_hyHK_CKI1_RcsC-like"/>
    <property type="match status" value="1"/>
</dbReference>
<dbReference type="Pfam" id="PF00512">
    <property type="entry name" value="HisKA"/>
    <property type="match status" value="1"/>
</dbReference>
<dbReference type="InterPro" id="IPR036097">
    <property type="entry name" value="HisK_dim/P_sf"/>
</dbReference>
<evidence type="ECO:0000256" key="8">
    <source>
        <dbReference type="ARBA" id="ARBA00022840"/>
    </source>
</evidence>
<name>A0A1L3GL16_9BACT</name>
<keyword evidence="19" id="KW-1185">Reference proteome</keyword>
<dbReference type="Pfam" id="PF02518">
    <property type="entry name" value="HATPase_c"/>
    <property type="match status" value="1"/>
</dbReference>
<dbReference type="GO" id="GO:0005524">
    <property type="term" value="F:ATP binding"/>
    <property type="evidence" value="ECO:0007669"/>
    <property type="project" value="UniProtKB-KW"/>
</dbReference>
<dbReference type="InterPro" id="IPR003660">
    <property type="entry name" value="HAMP_dom"/>
</dbReference>
<keyword evidence="14" id="KW-1133">Transmembrane helix</keyword>
<gene>
    <name evidence="18" type="ORF">A7E78_01190</name>
</gene>
<evidence type="ECO:0000256" key="3">
    <source>
        <dbReference type="ARBA" id="ARBA00012438"/>
    </source>
</evidence>
<accession>A0A1L3GL16</accession>
<dbReference type="PROSITE" id="PS50110">
    <property type="entry name" value="RESPONSE_REGULATORY"/>
    <property type="match status" value="1"/>
</dbReference>
<dbReference type="KEGG" id="pef:A7E78_01190"/>
<dbReference type="GO" id="GO:0016020">
    <property type="term" value="C:membrane"/>
    <property type="evidence" value="ECO:0007669"/>
    <property type="project" value="UniProtKB-SubCell"/>
</dbReference>
<dbReference type="SMART" id="SM00388">
    <property type="entry name" value="HisKA"/>
    <property type="match status" value="1"/>
</dbReference>
<dbReference type="FunFam" id="1.10.287.130:FF:000002">
    <property type="entry name" value="Two-component osmosensing histidine kinase"/>
    <property type="match status" value="1"/>
</dbReference>
<feature type="transmembrane region" description="Helical" evidence="14">
    <location>
        <begin position="131"/>
        <end position="150"/>
    </location>
</feature>
<dbReference type="SMART" id="SM00304">
    <property type="entry name" value="HAMP"/>
    <property type="match status" value="1"/>
</dbReference>
<feature type="domain" description="Histidine kinase" evidence="15">
    <location>
        <begin position="263"/>
        <end position="484"/>
    </location>
</feature>
<keyword evidence="14" id="KW-0812">Transmembrane</keyword>
<sequence>MAAHQTSLAEIIAANAAIALPFKDRPLARNTLATLASEPNIQLAYIFDKHNEPIAQYLRKDTSSKPFVSGYPQISPAEYKQLAEGVQAGEKSFFFSSNHLAVFCPVVTQGQRVGMVYLNSDLGAFARWKRLFAGSVIAVLGLSFLLAYLLSRQLQHIISRPILYLVDKMHAVTNDEDFTIRAKISSHDEVGALIVGFNEMLEHLQDRDQQLAKYRQHLEDLVCKRTAELRSTNEELQETVAELVQTRDAAEEASRTKSRFLANISHELRTPMVGVLSSTELLLNSGLDSEQLSLVETLNSSGEALLEILNDLLDLSKIEAGKLSLENVEFDLLEVIDCPIELLGKVAFAKGIELICHVAPEIPSVLCGDPGRLRQILFNLLSNAIKFTHSGEVLLRVLPEQESPDWVKLRFEVIDTGIGIEPADQQRIFESFSQADNSTTRLHGGTGLGLSIVKQLVHIMGGQVGLESNPGSGSVFSFAVTFNKEEVVPVKPAEGAGKRILVIEKNLTACRMLKQHLQYAGWCVQISQKCPLTEIELEESLAHNEFYDVVLISDSFPLEQRWALLDVLRRSIAVHSTRVVAMGPRNSHASWDQGTIEVVSSYLYKPLLPSKLHKLLDDILVSSPNPLPSPPNVENFEPSPVEDNRAAGAILVAEDNPTTSKLIDISLSNLGYQVTIVTDGQAVVNAVEQQAFDLLLMDCQMPIMDGYTASKQIRGAGHKIPIIALTASSRQEDEARCREAGMNDFVCKPFKHKVLHQVIAQWLTEARTITA</sequence>
<dbReference type="InterPro" id="IPR036890">
    <property type="entry name" value="HATPase_C_sf"/>
</dbReference>
<dbReference type="Proteomes" id="UP000182517">
    <property type="component" value="Chromosome"/>
</dbReference>
<dbReference type="Pfam" id="PF00672">
    <property type="entry name" value="HAMP"/>
    <property type="match status" value="1"/>
</dbReference>
<keyword evidence="4 12" id="KW-0597">Phosphoprotein</keyword>
<dbReference type="SUPFAM" id="SSF158472">
    <property type="entry name" value="HAMP domain-like"/>
    <property type="match status" value="1"/>
</dbReference>
<evidence type="ECO:0000259" key="15">
    <source>
        <dbReference type="PROSITE" id="PS50109"/>
    </source>
</evidence>
<dbReference type="EC" id="2.7.13.3" evidence="3"/>
<evidence type="ECO:0000256" key="13">
    <source>
        <dbReference type="SAM" id="Coils"/>
    </source>
</evidence>
<dbReference type="InterPro" id="IPR004358">
    <property type="entry name" value="Sig_transdc_His_kin-like_C"/>
</dbReference>
<dbReference type="Pfam" id="PF00072">
    <property type="entry name" value="Response_reg"/>
    <property type="match status" value="1"/>
</dbReference>
<dbReference type="Pfam" id="PF17152">
    <property type="entry name" value="CHASE8"/>
    <property type="match status" value="1"/>
</dbReference>
<evidence type="ECO:0000313" key="18">
    <source>
        <dbReference type="EMBL" id="APG26595.1"/>
    </source>
</evidence>
<dbReference type="PROSITE" id="PS50109">
    <property type="entry name" value="HIS_KIN"/>
    <property type="match status" value="1"/>
</dbReference>
<dbReference type="SMART" id="SM00387">
    <property type="entry name" value="HATPase_c"/>
    <property type="match status" value="1"/>
</dbReference>
<dbReference type="InterPro" id="IPR003661">
    <property type="entry name" value="HisK_dim/P_dom"/>
</dbReference>
<dbReference type="STRING" id="1842532.A7E78_01190"/>
<dbReference type="FunFam" id="3.30.565.10:FF:000010">
    <property type="entry name" value="Sensor histidine kinase RcsC"/>
    <property type="match status" value="1"/>
</dbReference>
<evidence type="ECO:0000256" key="1">
    <source>
        <dbReference type="ARBA" id="ARBA00000085"/>
    </source>
</evidence>
<evidence type="ECO:0000259" key="16">
    <source>
        <dbReference type="PROSITE" id="PS50110"/>
    </source>
</evidence>
<evidence type="ECO:0000256" key="2">
    <source>
        <dbReference type="ARBA" id="ARBA00004370"/>
    </source>
</evidence>
<keyword evidence="7" id="KW-0418">Kinase</keyword>
<dbReference type="SUPFAM" id="SSF47384">
    <property type="entry name" value="Homodimeric domain of signal transducing histidine kinase"/>
    <property type="match status" value="1"/>
</dbReference>
<keyword evidence="9" id="KW-0902">Two-component regulatory system</keyword>
<dbReference type="PRINTS" id="PR00344">
    <property type="entry name" value="BCTRLSENSOR"/>
</dbReference>
<comment type="subcellular location">
    <subcellularLocation>
        <location evidence="2">Membrane</location>
    </subcellularLocation>
</comment>
<dbReference type="PANTHER" id="PTHR45339:SF5">
    <property type="entry name" value="HISTIDINE KINASE"/>
    <property type="match status" value="1"/>
</dbReference>
<comment type="subunit">
    <text evidence="10">At low DSF concentrations, interacts with RpfF.</text>
</comment>
<evidence type="ECO:0000256" key="5">
    <source>
        <dbReference type="ARBA" id="ARBA00022679"/>
    </source>
</evidence>
<dbReference type="AlphaFoldDB" id="A0A1L3GL16"/>
<evidence type="ECO:0000313" key="19">
    <source>
        <dbReference type="Proteomes" id="UP000182517"/>
    </source>
</evidence>
<dbReference type="InterPro" id="IPR003594">
    <property type="entry name" value="HATPase_dom"/>
</dbReference>
<dbReference type="CDD" id="cd00082">
    <property type="entry name" value="HisKA"/>
    <property type="match status" value="1"/>
</dbReference>
<dbReference type="SUPFAM" id="SSF55874">
    <property type="entry name" value="ATPase domain of HSP90 chaperone/DNA topoisomerase II/histidine kinase"/>
    <property type="match status" value="1"/>
</dbReference>
<feature type="domain" description="HAMP" evidence="17">
    <location>
        <begin position="156"/>
        <end position="209"/>
    </location>
</feature>
<keyword evidence="5" id="KW-0808">Transferase</keyword>
<protein>
    <recommendedName>
        <fullName evidence="11">Sensory/regulatory protein RpfC</fullName>
        <ecNumber evidence="3">2.7.13.3</ecNumber>
    </recommendedName>
</protein>
<feature type="domain" description="Response regulatory" evidence="16">
    <location>
        <begin position="649"/>
        <end position="763"/>
    </location>
</feature>
<comment type="catalytic activity">
    <reaction evidence="1">
        <text>ATP + protein L-histidine = ADP + protein N-phospho-L-histidine.</text>
        <dbReference type="EC" id="2.7.13.3"/>
    </reaction>
</comment>
<dbReference type="SUPFAM" id="SSF52172">
    <property type="entry name" value="CheY-like"/>
    <property type="match status" value="2"/>
</dbReference>
<dbReference type="InterPro" id="IPR033417">
    <property type="entry name" value="CHASE8"/>
</dbReference>
<dbReference type="InterPro" id="IPR005467">
    <property type="entry name" value="His_kinase_dom"/>
</dbReference>
<dbReference type="CDD" id="cd16922">
    <property type="entry name" value="HATPase_EvgS-ArcB-TorS-like"/>
    <property type="match status" value="1"/>
</dbReference>
<dbReference type="GO" id="GO:0000155">
    <property type="term" value="F:phosphorelay sensor kinase activity"/>
    <property type="evidence" value="ECO:0007669"/>
    <property type="project" value="InterPro"/>
</dbReference>
<evidence type="ECO:0000256" key="10">
    <source>
        <dbReference type="ARBA" id="ARBA00064003"/>
    </source>
</evidence>
<dbReference type="Gene3D" id="6.10.340.10">
    <property type="match status" value="1"/>
</dbReference>
<keyword evidence="13" id="KW-0175">Coiled coil</keyword>
<dbReference type="CDD" id="cd06225">
    <property type="entry name" value="HAMP"/>
    <property type="match status" value="1"/>
</dbReference>
<proteinExistence type="predicted"/>
<dbReference type="Gene3D" id="1.10.287.130">
    <property type="match status" value="1"/>
</dbReference>
<reference evidence="18 19" key="1">
    <citation type="journal article" date="2017" name="Genome Announc.">
        <title>Complete Genome Sequences of Two Acetylene-Fermenting Pelobacter acetylenicus Strains.</title>
        <authorList>
            <person name="Sutton J.M."/>
            <person name="Baesman S.M."/>
            <person name="Fierst J.L."/>
            <person name="Poret-Peterson A.T."/>
            <person name="Oremland R.S."/>
            <person name="Dunlap D.S."/>
            <person name="Akob D.M."/>
        </authorList>
    </citation>
    <scope>NUCLEOTIDE SEQUENCE [LARGE SCALE GENOMIC DNA]</scope>
    <source>
        <strain evidence="18 19">SFB93</strain>
    </source>
</reference>